<accession>A0A239C2U1</accession>
<proteinExistence type="predicted"/>
<feature type="region of interest" description="Disordered" evidence="1">
    <location>
        <begin position="31"/>
        <end position="52"/>
    </location>
</feature>
<feature type="compositionally biased region" description="Basic and acidic residues" evidence="1">
    <location>
        <begin position="36"/>
        <end position="52"/>
    </location>
</feature>
<dbReference type="PANTHER" id="PTHR41532">
    <property type="entry name" value="FIXS PROTEIN"/>
    <property type="match status" value="1"/>
</dbReference>
<dbReference type="AlphaFoldDB" id="A0A239C2U1"/>
<dbReference type="PANTHER" id="PTHR41532:SF1">
    <property type="entry name" value="FIXS PROTEIN"/>
    <property type="match status" value="1"/>
</dbReference>
<gene>
    <name evidence="2" type="ORF">SAMN05421757_10147</name>
</gene>
<dbReference type="EMBL" id="FZOY01000001">
    <property type="protein sequence ID" value="SNS14239.1"/>
    <property type="molecule type" value="Genomic_DNA"/>
</dbReference>
<evidence type="ECO:0000256" key="1">
    <source>
        <dbReference type="SAM" id="MobiDB-lite"/>
    </source>
</evidence>
<name>A0A239C2U1_9RHOB</name>
<dbReference type="NCBIfam" id="TIGR00847">
    <property type="entry name" value="ccoS"/>
    <property type="match status" value="1"/>
</dbReference>
<dbReference type="InterPro" id="IPR004714">
    <property type="entry name" value="Cyt_oxidase_maturation_cbb3"/>
</dbReference>
<dbReference type="Pfam" id="PF03597">
    <property type="entry name" value="FixS"/>
    <property type="match status" value="1"/>
</dbReference>
<organism evidence="2 3">
    <name type="scientific">Tropicimonas sediminicola</name>
    <dbReference type="NCBI Taxonomy" id="1031541"/>
    <lineage>
        <taxon>Bacteria</taxon>
        <taxon>Pseudomonadati</taxon>
        <taxon>Pseudomonadota</taxon>
        <taxon>Alphaproteobacteria</taxon>
        <taxon>Rhodobacterales</taxon>
        <taxon>Roseobacteraceae</taxon>
        <taxon>Tropicimonas</taxon>
    </lineage>
</organism>
<sequence>MEVLAFLIPISLFLGGLGLVAFFWTVRSDQYDDPEGDSHRILSDEFDDKPKS</sequence>
<keyword evidence="3" id="KW-1185">Reference proteome</keyword>
<evidence type="ECO:0000313" key="3">
    <source>
        <dbReference type="Proteomes" id="UP000198426"/>
    </source>
</evidence>
<dbReference type="OrthoDB" id="9802763at2"/>
<reference evidence="2 3" key="1">
    <citation type="submission" date="2017-06" db="EMBL/GenBank/DDBJ databases">
        <authorList>
            <person name="Kim H.J."/>
            <person name="Triplett B.A."/>
        </authorList>
    </citation>
    <scope>NUCLEOTIDE SEQUENCE [LARGE SCALE GENOMIC DNA]</scope>
    <source>
        <strain evidence="2 3">DSM 29339</strain>
    </source>
</reference>
<protein>
    <submittedName>
        <fullName evidence="2">Cytochrome oxidase maturation protein, cbb3-type</fullName>
    </submittedName>
</protein>
<dbReference type="Proteomes" id="UP000198426">
    <property type="component" value="Unassembled WGS sequence"/>
</dbReference>
<dbReference type="RefSeq" id="WP_089230550.1">
    <property type="nucleotide sequence ID" value="NZ_FZOY01000001.1"/>
</dbReference>
<evidence type="ECO:0000313" key="2">
    <source>
        <dbReference type="EMBL" id="SNS14239.1"/>
    </source>
</evidence>